<dbReference type="Proteomes" id="UP001064048">
    <property type="component" value="Chromosome 28"/>
</dbReference>
<sequence length="709" mass="81124">MPELVEQMYCSQQIVIPPKFPYILKRYCKAAIKTQPYDLLRWSFEYFKALAEHRPPPVKLRLEYPVYSTEGGLTRGCLKVLAHQLSSRKHLPLPLIKAAWQGFCLDPCELKRVICLCEAYLREETIPFLHFIAVAGGLLTKSLTHTMILLCETLTKEPDGGSAAIPLDDFLTMYTFLARMDASKDVRYIDGYREGHTPKPETTVEEEAEYEGEQVDEESCSDDFWLEGCRQELHKLDLIDDRMSRTARLSVRLNMPVLGKIERSPSIERAGQIERENYLRDRKGRAQPDGDVEAKLRDMSSSALPSQDAPKEVVNKTQDHPKFLGLFEKCNAWQVLPGIPTLDKGDKTKEEKVEKKKDGIEIIIYDEDENVLPLEFYEPEENLEEEKVELKGEEESKEEEEKEDEKERIATLINELYTAREERLEDLEQTFQEISAIVDRFKSAGYDLGMVAGRQMSTTSGEFIVQHIEREIMEYIDEQIAILPDPDLKKKKPSPDAAISYKRHSSLQPPGTRPAPPRLERLPCTDGEWSTRWQPAARRHSDYEEIRYSRSTRCQCGVEVVLMQRAKPEEVEMIRNLLETFLDENMDIIVPEVEEVEEEELPIPNIAIVYAVPGIGPPVPEDMIADVEEYALDVSKVQAEVFMPRNIRHFMCPPLEQVLDQGSPNYSPSKPARGKKAGEPTVRPAIGFEEYKYGGQKKEELATGGMFTD</sequence>
<dbReference type="EMBL" id="CM046128">
    <property type="protein sequence ID" value="KAI8433368.1"/>
    <property type="molecule type" value="Genomic_DNA"/>
</dbReference>
<name>A0ACC0KA64_CHOFU</name>
<comment type="caution">
    <text evidence="1">The sequence shown here is derived from an EMBL/GenBank/DDBJ whole genome shotgun (WGS) entry which is preliminary data.</text>
</comment>
<evidence type="ECO:0000313" key="2">
    <source>
        <dbReference type="Proteomes" id="UP001064048"/>
    </source>
</evidence>
<protein>
    <submittedName>
        <fullName evidence="1">Uncharacterized protein</fullName>
    </submittedName>
</protein>
<evidence type="ECO:0000313" key="1">
    <source>
        <dbReference type="EMBL" id="KAI8433368.1"/>
    </source>
</evidence>
<gene>
    <name evidence="1" type="ORF">MSG28_015409</name>
</gene>
<accession>A0ACC0KA64</accession>
<organism evidence="1 2">
    <name type="scientific">Choristoneura fumiferana</name>
    <name type="common">Spruce budworm moth</name>
    <name type="synonym">Archips fumiferana</name>
    <dbReference type="NCBI Taxonomy" id="7141"/>
    <lineage>
        <taxon>Eukaryota</taxon>
        <taxon>Metazoa</taxon>
        <taxon>Ecdysozoa</taxon>
        <taxon>Arthropoda</taxon>
        <taxon>Hexapoda</taxon>
        <taxon>Insecta</taxon>
        <taxon>Pterygota</taxon>
        <taxon>Neoptera</taxon>
        <taxon>Endopterygota</taxon>
        <taxon>Lepidoptera</taxon>
        <taxon>Glossata</taxon>
        <taxon>Ditrysia</taxon>
        <taxon>Tortricoidea</taxon>
        <taxon>Tortricidae</taxon>
        <taxon>Tortricinae</taxon>
        <taxon>Choristoneura</taxon>
    </lineage>
</organism>
<reference evidence="1 2" key="1">
    <citation type="journal article" date="2022" name="Genome Biol. Evol.">
        <title>The Spruce Budworm Genome: Reconstructing the Evolutionary History of Antifreeze Proteins.</title>
        <authorList>
            <person name="Beliveau C."/>
            <person name="Gagne P."/>
            <person name="Picq S."/>
            <person name="Vernygora O."/>
            <person name="Keeling C.I."/>
            <person name="Pinkney K."/>
            <person name="Doucet D."/>
            <person name="Wen F."/>
            <person name="Johnston J.S."/>
            <person name="Maaroufi H."/>
            <person name="Boyle B."/>
            <person name="Laroche J."/>
            <person name="Dewar K."/>
            <person name="Juretic N."/>
            <person name="Blackburn G."/>
            <person name="Nisole A."/>
            <person name="Brunet B."/>
            <person name="Brandao M."/>
            <person name="Lumley L."/>
            <person name="Duan J."/>
            <person name="Quan G."/>
            <person name="Lucarotti C.J."/>
            <person name="Roe A.D."/>
            <person name="Sperling F.A.H."/>
            <person name="Levesque R.C."/>
            <person name="Cusson M."/>
        </authorList>
    </citation>
    <scope>NUCLEOTIDE SEQUENCE [LARGE SCALE GENOMIC DNA]</scope>
    <source>
        <strain evidence="1">Glfc:IPQL:Cfum</strain>
    </source>
</reference>
<proteinExistence type="predicted"/>
<keyword evidence="2" id="KW-1185">Reference proteome</keyword>